<dbReference type="Proteomes" id="UP000830542">
    <property type="component" value="Chromosome"/>
</dbReference>
<dbReference type="PANTHER" id="PTHR30595:SF6">
    <property type="entry name" value="SCHLAFEN ALBA-2 DOMAIN-CONTAINING PROTEIN"/>
    <property type="match status" value="1"/>
</dbReference>
<protein>
    <submittedName>
        <fullName evidence="3">ATP-binding protein</fullName>
    </submittedName>
</protein>
<sequence>MIDFDPFEKPLREVEMDDLDGLAENNISEGMYMEYKRSLPSTQSLAKVIASFANTHGGFFLIGVAEEELTNIASGQIGVNIQENPDPKETVRNIVRDHLNPSPDFATRVIQRDDYKNYALLLMEIPKSRDTPHIHSSGKIYTRTGEGSDPIEATTDRWSVNKLYQRHEEWKNQVDEFCQTSLNLTRGQAGTADDFSDGWPFLELYVVPSTLGEPLCTEILEDIDLFKSILSESGVYLPSFELDDDSSSFEISSGREYNAYRASNDAVVAQSFNIDEYGEINPAMTPESVKFFDDGGLKVLLNVPQTRVPDNPGRSWQLFLQKIGRVGKSFRTVWAVAETKS</sequence>
<dbReference type="Pfam" id="PF04326">
    <property type="entry name" value="SLFN_AlbA_2"/>
    <property type="match status" value="1"/>
</dbReference>
<reference evidence="3" key="2">
    <citation type="submission" date="2022-04" db="EMBL/GenBank/DDBJ databases">
        <title>Sequencing and genomic assembly of Halococcus dombrowskii.</title>
        <authorList>
            <person name="Lim S.W."/>
            <person name="MacLea K.S."/>
        </authorList>
    </citation>
    <scope>NUCLEOTIDE SEQUENCE</scope>
    <source>
        <strain evidence="3">H4</strain>
    </source>
</reference>
<reference evidence="2" key="3">
    <citation type="submission" date="2023-12" db="EMBL/GenBank/DDBJ databases">
        <authorList>
            <person name="Sun Q."/>
            <person name="Inoue M."/>
        </authorList>
    </citation>
    <scope>NUCLEOTIDE SEQUENCE</scope>
    <source>
        <strain evidence="2">JCM 12289</strain>
    </source>
</reference>
<reference evidence="2" key="1">
    <citation type="journal article" date="2014" name="Int. J. Syst. Evol. Microbiol.">
        <title>Complete genome sequence of Corynebacterium casei LMG S-19264T (=DSM 44701T), isolated from a smear-ripened cheese.</title>
        <authorList>
            <consortium name="US DOE Joint Genome Institute (JGI-PGF)"/>
            <person name="Walter F."/>
            <person name="Albersmeier A."/>
            <person name="Kalinowski J."/>
            <person name="Ruckert C."/>
        </authorList>
    </citation>
    <scope>NUCLEOTIDE SEQUENCE</scope>
    <source>
        <strain evidence="2">JCM 12289</strain>
    </source>
</reference>
<dbReference type="KEGG" id="hdo:MUK72_09625"/>
<dbReference type="EMBL" id="BAAADN010000075">
    <property type="protein sequence ID" value="GAA0474520.1"/>
    <property type="molecule type" value="Genomic_DNA"/>
</dbReference>
<evidence type="ECO:0000259" key="1">
    <source>
        <dbReference type="Pfam" id="PF04326"/>
    </source>
</evidence>
<keyword evidence="3" id="KW-0067">ATP-binding</keyword>
<keyword evidence="4" id="KW-1185">Reference proteome</keyword>
<evidence type="ECO:0000313" key="5">
    <source>
        <dbReference type="Proteomes" id="UP001500962"/>
    </source>
</evidence>
<evidence type="ECO:0000313" key="2">
    <source>
        <dbReference type="EMBL" id="GAA0474520.1"/>
    </source>
</evidence>
<dbReference type="InterPro" id="IPR038461">
    <property type="entry name" value="Schlafen_AlbA_2_dom_sf"/>
</dbReference>
<organism evidence="2 5">
    <name type="scientific">Halococcus dombrowskii</name>
    <dbReference type="NCBI Taxonomy" id="179637"/>
    <lineage>
        <taxon>Archaea</taxon>
        <taxon>Methanobacteriati</taxon>
        <taxon>Methanobacteriota</taxon>
        <taxon>Stenosarchaea group</taxon>
        <taxon>Halobacteria</taxon>
        <taxon>Halobacteriales</taxon>
        <taxon>Halococcaceae</taxon>
        <taxon>Halococcus</taxon>
    </lineage>
</organism>
<accession>A0AAV3SLB9</accession>
<dbReference type="GO" id="GO:0005524">
    <property type="term" value="F:ATP binding"/>
    <property type="evidence" value="ECO:0007669"/>
    <property type="project" value="UniProtKB-KW"/>
</dbReference>
<dbReference type="RefSeq" id="WP_244699489.1">
    <property type="nucleotide sequence ID" value="NZ_BAAADN010000075.1"/>
</dbReference>
<evidence type="ECO:0000313" key="4">
    <source>
        <dbReference type="Proteomes" id="UP000830542"/>
    </source>
</evidence>
<dbReference type="AlphaFoldDB" id="A0AAV3SLB9"/>
<dbReference type="InterPro" id="IPR007421">
    <property type="entry name" value="Schlafen_AlbA_2_dom"/>
</dbReference>
<dbReference type="EMBL" id="CP095005">
    <property type="protein sequence ID" value="UOO94229.1"/>
    <property type="molecule type" value="Genomic_DNA"/>
</dbReference>
<dbReference type="Gene3D" id="3.30.950.30">
    <property type="entry name" value="Schlafen, AAA domain"/>
    <property type="match status" value="1"/>
</dbReference>
<proteinExistence type="predicted"/>
<feature type="domain" description="Schlafen AlbA-2" evidence="1">
    <location>
        <begin position="29"/>
        <end position="151"/>
    </location>
</feature>
<keyword evidence="3" id="KW-0547">Nucleotide-binding</keyword>
<dbReference type="Proteomes" id="UP001500962">
    <property type="component" value="Unassembled WGS sequence"/>
</dbReference>
<dbReference type="PANTHER" id="PTHR30595">
    <property type="entry name" value="GLPR-RELATED TRANSCRIPTIONAL REPRESSOR"/>
    <property type="match status" value="1"/>
</dbReference>
<gene>
    <name evidence="2" type="ORF">GCM10008985_33800</name>
    <name evidence="3" type="ORF">MUK72_09625</name>
</gene>
<evidence type="ECO:0000313" key="3">
    <source>
        <dbReference type="EMBL" id="UOO94229.1"/>
    </source>
</evidence>
<name>A0AAV3SLB9_HALDO</name>
<dbReference type="GeneID" id="71762107"/>